<protein>
    <submittedName>
        <fullName evidence="2">Uncharacterized protein</fullName>
    </submittedName>
</protein>
<feature type="region of interest" description="Disordered" evidence="1">
    <location>
        <begin position="50"/>
        <end position="83"/>
    </location>
</feature>
<organism evidence="2 3">
    <name type="scientific">Nocardioides gansuensis</name>
    <dbReference type="NCBI Taxonomy" id="2138300"/>
    <lineage>
        <taxon>Bacteria</taxon>
        <taxon>Bacillati</taxon>
        <taxon>Actinomycetota</taxon>
        <taxon>Actinomycetes</taxon>
        <taxon>Propionibacteriales</taxon>
        <taxon>Nocardioidaceae</taxon>
        <taxon>Nocardioides</taxon>
    </lineage>
</organism>
<dbReference type="AlphaFoldDB" id="A0A2T8F534"/>
<evidence type="ECO:0000313" key="2">
    <source>
        <dbReference type="EMBL" id="PVG80816.1"/>
    </source>
</evidence>
<name>A0A2T8F534_9ACTN</name>
<sequence length="83" mass="8914">MRLSRASWSGSSWSRRSPAAFSLASRARSRPACAPDAVFTGDHLCPDPMPRHMPLLLHKPEATPTSTHRTPSGPRPAATAVPT</sequence>
<accession>A0A2T8F534</accession>
<dbReference type="Proteomes" id="UP000246018">
    <property type="component" value="Unassembled WGS sequence"/>
</dbReference>
<gene>
    <name evidence="2" type="ORF">DDE18_21440</name>
</gene>
<comment type="caution">
    <text evidence="2">The sequence shown here is derived from an EMBL/GenBank/DDBJ whole genome shotgun (WGS) entry which is preliminary data.</text>
</comment>
<keyword evidence="3" id="KW-1185">Reference proteome</keyword>
<evidence type="ECO:0000313" key="3">
    <source>
        <dbReference type="Proteomes" id="UP000246018"/>
    </source>
</evidence>
<evidence type="ECO:0000256" key="1">
    <source>
        <dbReference type="SAM" id="MobiDB-lite"/>
    </source>
</evidence>
<reference evidence="2 3" key="1">
    <citation type="submission" date="2018-04" db="EMBL/GenBank/DDBJ databases">
        <title>Genome of Nocardioides gansuensis WSJ-1.</title>
        <authorList>
            <person name="Wu S."/>
            <person name="Wang G."/>
        </authorList>
    </citation>
    <scope>NUCLEOTIDE SEQUENCE [LARGE SCALE GENOMIC DNA]</scope>
    <source>
        <strain evidence="2 3">WSJ-1</strain>
    </source>
</reference>
<proteinExistence type="predicted"/>
<dbReference type="EMBL" id="QDGZ01000013">
    <property type="protein sequence ID" value="PVG80816.1"/>
    <property type="molecule type" value="Genomic_DNA"/>
</dbReference>